<evidence type="ECO:0000313" key="3">
    <source>
        <dbReference type="Proteomes" id="UP001595583"/>
    </source>
</evidence>
<dbReference type="PROSITE" id="PS51186">
    <property type="entry name" value="GNAT"/>
    <property type="match status" value="1"/>
</dbReference>
<dbReference type="InterPro" id="IPR000182">
    <property type="entry name" value="GNAT_dom"/>
</dbReference>
<gene>
    <name evidence="2" type="ORF">ACFOHJ_03985</name>
</gene>
<evidence type="ECO:0000313" key="2">
    <source>
        <dbReference type="EMBL" id="MFC3205361.1"/>
    </source>
</evidence>
<keyword evidence="2" id="KW-0808">Transferase</keyword>
<evidence type="ECO:0000259" key="1">
    <source>
        <dbReference type="PROSITE" id="PS51186"/>
    </source>
</evidence>
<name>A0ABV7K8Q2_9HYPH</name>
<reference evidence="3" key="1">
    <citation type="journal article" date="2019" name="Int. J. Syst. Evol. Microbiol.">
        <title>The Global Catalogue of Microorganisms (GCM) 10K type strain sequencing project: providing services to taxonomists for standard genome sequencing and annotation.</title>
        <authorList>
            <consortium name="The Broad Institute Genomics Platform"/>
            <consortium name="The Broad Institute Genome Sequencing Center for Infectious Disease"/>
            <person name="Wu L."/>
            <person name="Ma J."/>
        </authorList>
    </citation>
    <scope>NUCLEOTIDE SEQUENCE [LARGE SCALE GENOMIC DNA]</scope>
    <source>
        <strain evidence="3">KCTC 52165</strain>
    </source>
</reference>
<proteinExistence type="predicted"/>
<dbReference type="RefSeq" id="WP_378218764.1">
    <property type="nucleotide sequence ID" value="NZ_JBHRTK010000004.1"/>
</dbReference>
<dbReference type="SUPFAM" id="SSF55729">
    <property type="entry name" value="Acyl-CoA N-acyltransferases (Nat)"/>
    <property type="match status" value="1"/>
</dbReference>
<dbReference type="GO" id="GO:0016746">
    <property type="term" value="F:acyltransferase activity"/>
    <property type="evidence" value="ECO:0007669"/>
    <property type="project" value="UniProtKB-KW"/>
</dbReference>
<dbReference type="Pfam" id="PF13302">
    <property type="entry name" value="Acetyltransf_3"/>
    <property type="match status" value="1"/>
</dbReference>
<dbReference type="Proteomes" id="UP001595583">
    <property type="component" value="Unassembled WGS sequence"/>
</dbReference>
<dbReference type="Gene3D" id="3.40.630.30">
    <property type="match status" value="1"/>
</dbReference>
<dbReference type="EMBL" id="JBHRTK010000004">
    <property type="protein sequence ID" value="MFC3205361.1"/>
    <property type="molecule type" value="Genomic_DNA"/>
</dbReference>
<accession>A0ABV7K8Q2</accession>
<comment type="caution">
    <text evidence="2">The sequence shown here is derived from an EMBL/GenBank/DDBJ whole genome shotgun (WGS) entry which is preliminary data.</text>
</comment>
<feature type="domain" description="N-acetyltransferase" evidence="1">
    <location>
        <begin position="13"/>
        <end position="179"/>
    </location>
</feature>
<sequence>MGRSALAAVIESERFRLEPRGRFRAFRDTYPWCRDRAFMSSYSGSGEHRSPWKWYREMIHPNNRTKFAHAIVPRGGTKPIGYHFSVIRPHRTCFLAIGIQDREWWGKGVVQEVRGRIVDHIFDHSDVERLQAQVVARNLPSVFNYRKFGFRHVGTLHRCRRDAVTGEVHDMLIFEMFRDEWLARRGEADG</sequence>
<keyword evidence="2" id="KW-0012">Acyltransferase</keyword>
<dbReference type="PANTHER" id="PTHR43415:SF3">
    <property type="entry name" value="GNAT-FAMILY ACETYLTRANSFERASE"/>
    <property type="match status" value="1"/>
</dbReference>
<dbReference type="PANTHER" id="PTHR43415">
    <property type="entry name" value="SPERMIDINE N(1)-ACETYLTRANSFERASE"/>
    <property type="match status" value="1"/>
</dbReference>
<protein>
    <submittedName>
        <fullName evidence="2">GNAT family N-acetyltransferase</fullName>
        <ecNumber evidence="2">2.3.-.-</ecNumber>
    </submittedName>
</protein>
<dbReference type="InterPro" id="IPR016181">
    <property type="entry name" value="Acyl_CoA_acyltransferase"/>
</dbReference>
<organism evidence="2 3">
    <name type="scientific">Aquamicrobium soli</name>
    <dbReference type="NCBI Taxonomy" id="1811518"/>
    <lineage>
        <taxon>Bacteria</taxon>
        <taxon>Pseudomonadati</taxon>
        <taxon>Pseudomonadota</taxon>
        <taxon>Alphaproteobacteria</taxon>
        <taxon>Hyphomicrobiales</taxon>
        <taxon>Phyllobacteriaceae</taxon>
        <taxon>Aquamicrobium</taxon>
    </lineage>
</organism>
<dbReference type="EC" id="2.3.-.-" evidence="2"/>
<keyword evidence="3" id="KW-1185">Reference proteome</keyword>